<name>E3L4P9_PUCGT</name>
<protein>
    <recommendedName>
        <fullName evidence="3">C2H2-type domain-containing protein</fullName>
    </recommendedName>
</protein>
<keyword evidence="5" id="KW-1185">Reference proteome</keyword>
<feature type="compositionally biased region" description="Basic and acidic residues" evidence="2">
    <location>
        <begin position="534"/>
        <end position="546"/>
    </location>
</feature>
<gene>
    <name evidence="4" type="ORF">PGTG_17578</name>
</gene>
<evidence type="ECO:0000313" key="4">
    <source>
        <dbReference type="EMBL" id="EFP91524.2"/>
    </source>
</evidence>
<dbReference type="SUPFAM" id="SSF57667">
    <property type="entry name" value="beta-beta-alpha zinc fingers"/>
    <property type="match status" value="1"/>
</dbReference>
<keyword evidence="1" id="KW-0479">Metal-binding</keyword>
<evidence type="ECO:0000256" key="1">
    <source>
        <dbReference type="PROSITE-ProRule" id="PRU00042"/>
    </source>
</evidence>
<reference key="1">
    <citation type="submission" date="2007-01" db="EMBL/GenBank/DDBJ databases">
        <title>The Genome Sequence of Puccinia graminis f. sp. tritici Strain CRL 75-36-700-3.</title>
        <authorList>
            <consortium name="The Broad Institute Genome Sequencing Platform"/>
            <person name="Birren B."/>
            <person name="Lander E."/>
            <person name="Galagan J."/>
            <person name="Nusbaum C."/>
            <person name="Devon K."/>
            <person name="Cuomo C."/>
            <person name="Jaffe D."/>
            <person name="Butler J."/>
            <person name="Alvarez P."/>
            <person name="Gnerre S."/>
            <person name="Grabherr M."/>
            <person name="Mauceli E."/>
            <person name="Brockman W."/>
            <person name="Young S."/>
            <person name="LaButti K."/>
            <person name="Sykes S."/>
            <person name="DeCaprio D."/>
            <person name="Crawford M."/>
            <person name="Koehrsen M."/>
            <person name="Engels R."/>
            <person name="Montgomery P."/>
            <person name="Pearson M."/>
            <person name="Howarth C."/>
            <person name="Larson L."/>
            <person name="White J."/>
            <person name="Zeng Q."/>
            <person name="Kodira C."/>
            <person name="Yandava C."/>
            <person name="Alvarado L."/>
            <person name="O'Leary S."/>
            <person name="Szabo L."/>
            <person name="Dean R."/>
            <person name="Schein J."/>
        </authorList>
    </citation>
    <scope>NUCLEOTIDE SEQUENCE</scope>
    <source>
        <strain>CRL 75-36-700-3</strain>
    </source>
</reference>
<feature type="compositionally biased region" description="Polar residues" evidence="2">
    <location>
        <begin position="306"/>
        <end position="328"/>
    </location>
</feature>
<dbReference type="EMBL" id="DS178348">
    <property type="protein sequence ID" value="EFP91524.2"/>
    <property type="molecule type" value="Genomic_DNA"/>
</dbReference>
<keyword evidence="1" id="KW-0863">Zinc-finger</keyword>
<sequence>MSGSRFPPYSSSTPPSTNGASTVEEEELAFDFTMPESLQVTSFSDPFADPFGLNDNSFGQIMRAMEPPAVEMPPYSAFERVFTSASSAQDAQYSQSTSRATIPIPEGFVAPTILPLGFQASNVDPFRPSLGIDSESSSQPLASYSCPLPTHQNGNSGSVFTSASSAQDATNFQSTSRVTIPIPEGFVAPNLLPLGFQASNLDPFRPSLGIDSESSSQPLASYSCPLPTHQNGNSGSVFTSASSAQDATNFQSTSRVTIPIPEGFVAPNLLPLGFQASNLDPFRPSLGIDSESSSQPLASYSYPLPTHQNGNSGSVPLPTHQNGNSGSSPLPVHSHTDPRLSLNYQSGRDLSTFSPHTFPEINQTKPLRWTFDQFELPVVPVAGPRSLQPYSEPPQGSNANFNFSVPSVIPNGWYPDQANTQNFLGSDFPAVPVAGPSSQPYSAPPPRANSNANFSFPTAIPDGRQSDQSISHRSSPSVKNKRKKGSKKVAAKVYRSEKRNYLSNRRGNVTRLDEVGKKPCVCDVCGKIYKRSGDLQKHQREKHDAPAAKPRAKKPKVSEEKYPCKYAHEGCKKSYKSLEYWHYYNHLEKVHGEVVIVSEPVRREMVSTFPESEDEDDCEEHNPVPGPSREPSS</sequence>
<dbReference type="AlphaFoldDB" id="E3L4P9"/>
<accession>E3L4P9</accession>
<feature type="region of interest" description="Disordered" evidence="2">
    <location>
        <begin position="534"/>
        <end position="556"/>
    </location>
</feature>
<dbReference type="VEuPathDB" id="FungiDB:PGTG_17578"/>
<feature type="domain" description="C2H2-type" evidence="3">
    <location>
        <begin position="520"/>
        <end position="548"/>
    </location>
</feature>
<dbReference type="HOGENOM" id="CLU_029277_0_0_1"/>
<feature type="compositionally biased region" description="Basic residues" evidence="2">
    <location>
        <begin position="479"/>
        <end position="490"/>
    </location>
</feature>
<dbReference type="InterPro" id="IPR013087">
    <property type="entry name" value="Znf_C2H2_type"/>
</dbReference>
<keyword evidence="1" id="KW-0862">Zinc</keyword>
<dbReference type="Gene3D" id="3.30.160.60">
    <property type="entry name" value="Classic Zinc Finger"/>
    <property type="match status" value="1"/>
</dbReference>
<dbReference type="GeneID" id="10531461"/>
<dbReference type="SMART" id="SM00355">
    <property type="entry name" value="ZnF_C2H2"/>
    <property type="match status" value="1"/>
</dbReference>
<reference evidence="5" key="2">
    <citation type="journal article" date="2011" name="Proc. Natl. Acad. Sci. U.S.A.">
        <title>Obligate biotrophy features unraveled by the genomic analysis of rust fungi.</title>
        <authorList>
            <person name="Duplessis S."/>
            <person name="Cuomo C.A."/>
            <person name="Lin Y.-C."/>
            <person name="Aerts A."/>
            <person name="Tisserant E."/>
            <person name="Veneault-Fourrey C."/>
            <person name="Joly D.L."/>
            <person name="Hacquard S."/>
            <person name="Amselem J."/>
            <person name="Cantarel B.L."/>
            <person name="Chiu R."/>
            <person name="Coutinho P.M."/>
            <person name="Feau N."/>
            <person name="Field M."/>
            <person name="Frey P."/>
            <person name="Gelhaye E."/>
            <person name="Goldberg J."/>
            <person name="Grabherr M.G."/>
            <person name="Kodira C.D."/>
            <person name="Kohler A."/>
            <person name="Kuees U."/>
            <person name="Lindquist E.A."/>
            <person name="Lucas S.M."/>
            <person name="Mago R."/>
            <person name="Mauceli E."/>
            <person name="Morin E."/>
            <person name="Murat C."/>
            <person name="Pangilinan J.L."/>
            <person name="Park R."/>
            <person name="Pearson M."/>
            <person name="Quesneville H."/>
            <person name="Rouhier N."/>
            <person name="Sakthikumar S."/>
            <person name="Salamov A.A."/>
            <person name="Schmutz J."/>
            <person name="Selles B."/>
            <person name="Shapiro H."/>
            <person name="Tanguay P."/>
            <person name="Tuskan G.A."/>
            <person name="Henrissat B."/>
            <person name="Van de Peer Y."/>
            <person name="Rouze P."/>
            <person name="Ellis J.G."/>
            <person name="Dodds P.N."/>
            <person name="Schein J.E."/>
            <person name="Zhong S."/>
            <person name="Hamelin R.C."/>
            <person name="Grigoriev I.V."/>
            <person name="Szabo L.J."/>
            <person name="Martin F."/>
        </authorList>
    </citation>
    <scope>NUCLEOTIDE SEQUENCE [LARGE SCALE GENOMIC DNA]</scope>
    <source>
        <strain evidence="5">CRL 75-36-700-3 / race SCCL</strain>
    </source>
</reference>
<feature type="region of interest" description="Disordered" evidence="2">
    <location>
        <begin position="606"/>
        <end position="633"/>
    </location>
</feature>
<evidence type="ECO:0000256" key="2">
    <source>
        <dbReference type="SAM" id="MobiDB-lite"/>
    </source>
</evidence>
<evidence type="ECO:0000313" key="5">
    <source>
        <dbReference type="Proteomes" id="UP000008783"/>
    </source>
</evidence>
<dbReference type="InParanoid" id="E3L4P9"/>
<dbReference type="OrthoDB" id="5062908at2759"/>
<dbReference type="PROSITE" id="PS00028">
    <property type="entry name" value="ZINC_FINGER_C2H2_1"/>
    <property type="match status" value="1"/>
</dbReference>
<dbReference type="GO" id="GO:0008270">
    <property type="term" value="F:zinc ion binding"/>
    <property type="evidence" value="ECO:0007669"/>
    <property type="project" value="UniProtKB-KW"/>
</dbReference>
<dbReference type="KEGG" id="pgr:PGTG_17578"/>
<feature type="compositionally biased region" description="Low complexity" evidence="2">
    <location>
        <begin position="7"/>
        <end position="17"/>
    </location>
</feature>
<organism evidence="4 5">
    <name type="scientific">Puccinia graminis f. sp. tritici (strain CRL 75-36-700-3 / race SCCL)</name>
    <name type="common">Black stem rust fungus</name>
    <dbReference type="NCBI Taxonomy" id="418459"/>
    <lineage>
        <taxon>Eukaryota</taxon>
        <taxon>Fungi</taxon>
        <taxon>Dikarya</taxon>
        <taxon>Basidiomycota</taxon>
        <taxon>Pucciniomycotina</taxon>
        <taxon>Pucciniomycetes</taxon>
        <taxon>Pucciniales</taxon>
        <taxon>Pucciniaceae</taxon>
        <taxon>Puccinia</taxon>
    </lineage>
</organism>
<feature type="region of interest" description="Disordered" evidence="2">
    <location>
        <begin position="285"/>
        <end position="339"/>
    </location>
</feature>
<dbReference type="RefSeq" id="XP_003335943.2">
    <property type="nucleotide sequence ID" value="XM_003335895.2"/>
</dbReference>
<proteinExistence type="predicted"/>
<dbReference type="PROSITE" id="PS50157">
    <property type="entry name" value="ZINC_FINGER_C2H2_2"/>
    <property type="match status" value="1"/>
</dbReference>
<dbReference type="Proteomes" id="UP000008783">
    <property type="component" value="Unassembled WGS sequence"/>
</dbReference>
<dbReference type="InterPro" id="IPR036236">
    <property type="entry name" value="Znf_C2H2_sf"/>
</dbReference>
<feature type="region of interest" description="Disordered" evidence="2">
    <location>
        <begin position="1"/>
        <end position="26"/>
    </location>
</feature>
<evidence type="ECO:0000259" key="3">
    <source>
        <dbReference type="PROSITE" id="PS50157"/>
    </source>
</evidence>
<feature type="compositionally biased region" description="Pro residues" evidence="2">
    <location>
        <begin position="624"/>
        <end position="633"/>
    </location>
</feature>
<feature type="region of interest" description="Disordered" evidence="2">
    <location>
        <begin position="425"/>
        <end position="491"/>
    </location>
</feature>
<feature type="compositionally biased region" description="Polar residues" evidence="2">
    <location>
        <begin position="466"/>
        <end position="476"/>
    </location>
</feature>